<evidence type="ECO:0000259" key="9">
    <source>
        <dbReference type="Pfam" id="PF10436"/>
    </source>
</evidence>
<evidence type="ECO:0000256" key="3">
    <source>
        <dbReference type="ARBA" id="ARBA00022741"/>
    </source>
</evidence>
<evidence type="ECO:0000313" key="11">
    <source>
        <dbReference type="Proteomes" id="UP000276215"/>
    </source>
</evidence>
<dbReference type="AlphaFoldDB" id="A0A3N4JZ55"/>
<dbReference type="InterPro" id="IPR036890">
    <property type="entry name" value="HATPase_C_sf"/>
</dbReference>
<evidence type="ECO:0000256" key="1">
    <source>
        <dbReference type="ARBA" id="ARBA00006155"/>
    </source>
</evidence>
<dbReference type="Proteomes" id="UP000276215">
    <property type="component" value="Unassembled WGS sequence"/>
</dbReference>
<dbReference type="InterPro" id="IPR036784">
    <property type="entry name" value="AK/P_DHK_N_sf"/>
</dbReference>
<dbReference type="SUPFAM" id="SSF69012">
    <property type="entry name" value="alpha-ketoacid dehydrogenase kinase, N-terminal domain"/>
    <property type="match status" value="1"/>
</dbReference>
<keyword evidence="11" id="KW-1185">Reference proteome</keyword>
<dbReference type="STRING" id="1336337.A0A3N4JZ55"/>
<dbReference type="PANTHER" id="PTHR11947">
    <property type="entry name" value="PYRUVATE DEHYDROGENASE KINASE"/>
    <property type="match status" value="1"/>
</dbReference>
<evidence type="ECO:0000313" key="10">
    <source>
        <dbReference type="EMBL" id="RPB03557.1"/>
    </source>
</evidence>
<dbReference type="PANTHER" id="PTHR11947:SF25">
    <property type="entry name" value="[PYRUVATE DEHYDROGENASE (ACETYL-TRANSFERRING)] KINASE 2, MITOCHONDRIAL"/>
    <property type="match status" value="1"/>
</dbReference>
<keyword evidence="4 7" id="KW-0418">Kinase</keyword>
<evidence type="ECO:0000256" key="2">
    <source>
        <dbReference type="ARBA" id="ARBA00022679"/>
    </source>
</evidence>
<dbReference type="InterPro" id="IPR003594">
    <property type="entry name" value="HATPase_dom"/>
</dbReference>
<dbReference type="Gene3D" id="1.20.140.20">
    <property type="entry name" value="Alpha-ketoacid/pyruvate dehydrogenase kinase, N-terminal domain"/>
    <property type="match status" value="1"/>
</dbReference>
<organism evidence="10 11">
    <name type="scientific">Choiromyces venosus 120613-1</name>
    <dbReference type="NCBI Taxonomy" id="1336337"/>
    <lineage>
        <taxon>Eukaryota</taxon>
        <taxon>Fungi</taxon>
        <taxon>Dikarya</taxon>
        <taxon>Ascomycota</taxon>
        <taxon>Pezizomycotina</taxon>
        <taxon>Pezizomycetes</taxon>
        <taxon>Pezizales</taxon>
        <taxon>Tuberaceae</taxon>
        <taxon>Choiromyces</taxon>
    </lineage>
</organism>
<dbReference type="GO" id="GO:0010906">
    <property type="term" value="P:regulation of glucose metabolic process"/>
    <property type="evidence" value="ECO:0007669"/>
    <property type="project" value="TreeGrafter"/>
</dbReference>
<keyword evidence="6 7" id="KW-0496">Mitochondrion</keyword>
<dbReference type="Pfam" id="PF10436">
    <property type="entry name" value="BCDHK_Adom3"/>
    <property type="match status" value="1"/>
</dbReference>
<proteinExistence type="inferred from homology"/>
<keyword evidence="5 7" id="KW-0067">ATP-binding</keyword>
<feature type="domain" description="Histidine kinase/HSP90-like ATPase" evidence="8">
    <location>
        <begin position="295"/>
        <end position="457"/>
    </location>
</feature>
<dbReference type="GO" id="GO:0005759">
    <property type="term" value="C:mitochondrial matrix"/>
    <property type="evidence" value="ECO:0007669"/>
    <property type="project" value="UniProtKB-SubCell"/>
</dbReference>
<gene>
    <name evidence="10" type="ORF">L873DRAFT_174322</name>
</gene>
<dbReference type="GO" id="GO:0004740">
    <property type="term" value="F:pyruvate dehydrogenase (acetyl-transferring) kinase activity"/>
    <property type="evidence" value="ECO:0007669"/>
    <property type="project" value="TreeGrafter"/>
</dbReference>
<dbReference type="EMBL" id="ML120362">
    <property type="protein sequence ID" value="RPB03557.1"/>
    <property type="molecule type" value="Genomic_DNA"/>
</dbReference>
<accession>A0A3N4JZ55</accession>
<comment type="similarity">
    <text evidence="1 7">Belongs to the PDK/BCKDK protein kinase family.</text>
</comment>
<evidence type="ECO:0000256" key="7">
    <source>
        <dbReference type="RuleBase" id="RU366032"/>
    </source>
</evidence>
<evidence type="ECO:0000256" key="4">
    <source>
        <dbReference type="ARBA" id="ARBA00022777"/>
    </source>
</evidence>
<comment type="subcellular location">
    <subcellularLocation>
        <location evidence="7">Mitochondrion matrix</location>
    </subcellularLocation>
</comment>
<evidence type="ECO:0000259" key="8">
    <source>
        <dbReference type="Pfam" id="PF02518"/>
    </source>
</evidence>
<reference evidence="10 11" key="1">
    <citation type="journal article" date="2018" name="Nat. Ecol. Evol.">
        <title>Pezizomycetes genomes reveal the molecular basis of ectomycorrhizal truffle lifestyle.</title>
        <authorList>
            <person name="Murat C."/>
            <person name="Payen T."/>
            <person name="Noel B."/>
            <person name="Kuo A."/>
            <person name="Morin E."/>
            <person name="Chen J."/>
            <person name="Kohler A."/>
            <person name="Krizsan K."/>
            <person name="Balestrini R."/>
            <person name="Da Silva C."/>
            <person name="Montanini B."/>
            <person name="Hainaut M."/>
            <person name="Levati E."/>
            <person name="Barry K.W."/>
            <person name="Belfiori B."/>
            <person name="Cichocki N."/>
            <person name="Clum A."/>
            <person name="Dockter R.B."/>
            <person name="Fauchery L."/>
            <person name="Guy J."/>
            <person name="Iotti M."/>
            <person name="Le Tacon F."/>
            <person name="Lindquist E.A."/>
            <person name="Lipzen A."/>
            <person name="Malagnac F."/>
            <person name="Mello A."/>
            <person name="Molinier V."/>
            <person name="Miyauchi S."/>
            <person name="Poulain J."/>
            <person name="Riccioni C."/>
            <person name="Rubini A."/>
            <person name="Sitrit Y."/>
            <person name="Splivallo R."/>
            <person name="Traeger S."/>
            <person name="Wang M."/>
            <person name="Zifcakova L."/>
            <person name="Wipf D."/>
            <person name="Zambonelli A."/>
            <person name="Paolocci F."/>
            <person name="Nowrousian M."/>
            <person name="Ottonello S."/>
            <person name="Baldrian P."/>
            <person name="Spatafora J.W."/>
            <person name="Henrissat B."/>
            <person name="Nagy L.G."/>
            <person name="Aury J.M."/>
            <person name="Wincker P."/>
            <person name="Grigoriev I.V."/>
            <person name="Bonfante P."/>
            <person name="Martin F.M."/>
        </authorList>
    </citation>
    <scope>NUCLEOTIDE SEQUENCE [LARGE SCALE GENOMIC DNA]</scope>
    <source>
        <strain evidence="10 11">120613-1</strain>
    </source>
</reference>
<dbReference type="EC" id="2.7.11.-" evidence="7"/>
<feature type="domain" description="Branched-chain alpha-ketoacid dehydrogenase kinase/Pyruvate dehydrogenase kinase N-terminal" evidence="9">
    <location>
        <begin position="81"/>
        <end position="247"/>
    </location>
</feature>
<name>A0A3N4JZ55_9PEZI</name>
<dbReference type="GO" id="GO:0005524">
    <property type="term" value="F:ATP binding"/>
    <property type="evidence" value="ECO:0007669"/>
    <property type="project" value="UniProtKB-UniRule"/>
</dbReference>
<evidence type="ECO:0000256" key="5">
    <source>
        <dbReference type="ARBA" id="ARBA00022840"/>
    </source>
</evidence>
<keyword evidence="3 7" id="KW-0547">Nucleotide-binding</keyword>
<keyword evidence="2 7" id="KW-0808">Transferase</keyword>
<dbReference type="InterPro" id="IPR018955">
    <property type="entry name" value="BCDHK/PDK_N"/>
</dbReference>
<dbReference type="SUPFAM" id="SSF55874">
    <property type="entry name" value="ATPase domain of HSP90 chaperone/DNA topoisomerase II/histidine kinase"/>
    <property type="match status" value="1"/>
</dbReference>
<evidence type="ECO:0000256" key="6">
    <source>
        <dbReference type="ARBA" id="ARBA00023128"/>
    </source>
</evidence>
<dbReference type="InterPro" id="IPR039028">
    <property type="entry name" value="BCKD/PDK"/>
</dbReference>
<sequence length="472" mass="53401">MSAILQISSPMRQCISSLEPSMSQAIRIGSHAKVLRSQLFPTTAPTTTTKINARHLSSIEHNPRWRASGVLDSYVAQPAHPISLRQLVFFGGRNLDEKKIINSANYVRTELPLRIAHRIRDMQKLPYVVVTNRHLSEVYELYYKAFESFRRIPEIKSLEDNEKFCEIVKTALQEHLTVIPSLAMGVLECNDLVPSHELDRFMNVILRSRISRRVIAEQHLALTDTFNSPFHFPDSVNHQPHDFVGEVFLRCNAREVVEQVGKHTLELAREANSSNSPIPEIQIEGHLDTTFPYIPSHLEYIIGELLRNSIQATIDHHTQLSTSTSSTTPIHLPPIKILICHTKEHIIFRVSDQGGGIPIAELPHLWSFAKGPRANNYLQNFSQVPKMAATLQELQKTAHTHSRRESMDTSLSRLTSRPPNLRLGMGLPMSRVYAEYWAGSLELHSLDGYGTDVFLQVSKLGNKCEQLNLDGV</sequence>
<protein>
    <recommendedName>
        <fullName evidence="7">Protein-serine/threonine kinase</fullName>
        <ecNumber evidence="7">2.7.11.-</ecNumber>
    </recommendedName>
</protein>
<dbReference type="Gene3D" id="3.30.565.10">
    <property type="entry name" value="Histidine kinase-like ATPase, C-terminal domain"/>
    <property type="match status" value="1"/>
</dbReference>
<dbReference type="OrthoDB" id="407390at2759"/>
<dbReference type="Pfam" id="PF02518">
    <property type="entry name" value="HATPase_c"/>
    <property type="match status" value="1"/>
</dbReference>